<sequence>MNCYGCTSIPEAMADEVCPPKPSNPILNLGLVCPAFPLSNLVVLNVP</sequence>
<evidence type="ECO:0000313" key="2">
    <source>
        <dbReference type="Proteomes" id="UP000288805"/>
    </source>
</evidence>
<dbReference type="EMBL" id="QGNW01001128">
    <property type="protein sequence ID" value="RVW54377.1"/>
    <property type="molecule type" value="Genomic_DNA"/>
</dbReference>
<reference evidence="1 2" key="1">
    <citation type="journal article" date="2018" name="PLoS Genet.">
        <title>Population sequencing reveals clonal diversity and ancestral inbreeding in the grapevine cultivar Chardonnay.</title>
        <authorList>
            <person name="Roach M.J."/>
            <person name="Johnson D.L."/>
            <person name="Bohlmann J."/>
            <person name="van Vuuren H.J."/>
            <person name="Jones S.J."/>
            <person name="Pretorius I.S."/>
            <person name="Schmidt S.A."/>
            <person name="Borneman A.R."/>
        </authorList>
    </citation>
    <scope>NUCLEOTIDE SEQUENCE [LARGE SCALE GENOMIC DNA]</scope>
    <source>
        <strain evidence="2">cv. Chardonnay</strain>
        <tissue evidence="1">Leaf</tissue>
    </source>
</reference>
<dbReference type="AlphaFoldDB" id="A0A438F2Y2"/>
<evidence type="ECO:0000313" key="1">
    <source>
        <dbReference type="EMBL" id="RVW54377.1"/>
    </source>
</evidence>
<name>A0A438F2Y2_VITVI</name>
<protein>
    <submittedName>
        <fullName evidence="1">Uncharacterized protein</fullName>
    </submittedName>
</protein>
<accession>A0A438F2Y2</accession>
<gene>
    <name evidence="1" type="ORF">CK203_068478</name>
</gene>
<comment type="caution">
    <text evidence="1">The sequence shown here is derived from an EMBL/GenBank/DDBJ whole genome shotgun (WGS) entry which is preliminary data.</text>
</comment>
<organism evidence="1 2">
    <name type="scientific">Vitis vinifera</name>
    <name type="common">Grape</name>
    <dbReference type="NCBI Taxonomy" id="29760"/>
    <lineage>
        <taxon>Eukaryota</taxon>
        <taxon>Viridiplantae</taxon>
        <taxon>Streptophyta</taxon>
        <taxon>Embryophyta</taxon>
        <taxon>Tracheophyta</taxon>
        <taxon>Spermatophyta</taxon>
        <taxon>Magnoliopsida</taxon>
        <taxon>eudicotyledons</taxon>
        <taxon>Gunneridae</taxon>
        <taxon>Pentapetalae</taxon>
        <taxon>rosids</taxon>
        <taxon>Vitales</taxon>
        <taxon>Vitaceae</taxon>
        <taxon>Viteae</taxon>
        <taxon>Vitis</taxon>
    </lineage>
</organism>
<proteinExistence type="predicted"/>
<dbReference type="Proteomes" id="UP000288805">
    <property type="component" value="Unassembled WGS sequence"/>
</dbReference>